<feature type="transmembrane region" description="Helical" evidence="1">
    <location>
        <begin position="80"/>
        <end position="97"/>
    </location>
</feature>
<keyword evidence="1" id="KW-0472">Membrane</keyword>
<protein>
    <submittedName>
        <fullName evidence="2">Uncharacterized protein</fullName>
    </submittedName>
</protein>
<proteinExistence type="predicted"/>
<dbReference type="AlphaFoldDB" id="A0A564YJB7"/>
<sequence length="98" mass="11323">EYRNTIEFGQTVCLSRLVYNQKCLDEESNIKILTIEDHAQCPLFDAATISGIQYDAANYSMLKKAMKYNRTEWSKSNQKAISYNFLDGMIICLWLILA</sequence>
<name>A0A564YJB7_HYMDI</name>
<feature type="non-terminal residue" evidence="2">
    <location>
        <position position="1"/>
    </location>
</feature>
<gene>
    <name evidence="2" type="ORF">WMSIL1_LOCUS6763</name>
</gene>
<evidence type="ECO:0000256" key="1">
    <source>
        <dbReference type="SAM" id="Phobius"/>
    </source>
</evidence>
<evidence type="ECO:0000313" key="2">
    <source>
        <dbReference type="EMBL" id="VUZ46828.1"/>
    </source>
</evidence>
<evidence type="ECO:0000313" key="3">
    <source>
        <dbReference type="Proteomes" id="UP000321570"/>
    </source>
</evidence>
<organism evidence="2 3">
    <name type="scientific">Hymenolepis diminuta</name>
    <name type="common">Rat tapeworm</name>
    <dbReference type="NCBI Taxonomy" id="6216"/>
    <lineage>
        <taxon>Eukaryota</taxon>
        <taxon>Metazoa</taxon>
        <taxon>Spiralia</taxon>
        <taxon>Lophotrochozoa</taxon>
        <taxon>Platyhelminthes</taxon>
        <taxon>Cestoda</taxon>
        <taxon>Eucestoda</taxon>
        <taxon>Cyclophyllidea</taxon>
        <taxon>Hymenolepididae</taxon>
        <taxon>Hymenolepis</taxon>
    </lineage>
</organism>
<keyword evidence="1" id="KW-1133">Transmembrane helix</keyword>
<keyword evidence="3" id="KW-1185">Reference proteome</keyword>
<dbReference type="EMBL" id="CABIJS010000222">
    <property type="protein sequence ID" value="VUZ46828.1"/>
    <property type="molecule type" value="Genomic_DNA"/>
</dbReference>
<reference evidence="2 3" key="1">
    <citation type="submission" date="2019-07" db="EMBL/GenBank/DDBJ databases">
        <authorList>
            <person name="Jastrzebski P J."/>
            <person name="Paukszto L."/>
            <person name="Jastrzebski P J."/>
        </authorList>
    </citation>
    <scope>NUCLEOTIDE SEQUENCE [LARGE SCALE GENOMIC DNA]</scope>
    <source>
        <strain evidence="2 3">WMS-il1</strain>
    </source>
</reference>
<keyword evidence="1" id="KW-0812">Transmembrane</keyword>
<accession>A0A564YJB7</accession>
<dbReference type="Proteomes" id="UP000321570">
    <property type="component" value="Unassembled WGS sequence"/>
</dbReference>